<dbReference type="PANTHER" id="PTHR21015">
    <property type="entry name" value="UDP-N-ACETYLGLUCOSAMINE--N-ACETYLMURAMYL-(PENTAPEPTIDE) PYROPHOSPHORYL-UNDECAPRENOL N-ACETYLGLUCOSAMINE TRANSFERASE 1"/>
    <property type="match status" value="1"/>
</dbReference>
<dbReference type="SUPFAM" id="SSF53756">
    <property type="entry name" value="UDP-Glycosyltransferase/glycogen phosphorylase"/>
    <property type="match status" value="1"/>
</dbReference>
<reference evidence="2 3" key="1">
    <citation type="submission" date="2021-04" db="EMBL/GenBank/DDBJ databases">
        <authorList>
            <person name="Pira H."/>
            <person name="Risdian C."/>
            <person name="Wink J."/>
        </authorList>
    </citation>
    <scope>NUCLEOTIDE SEQUENCE [LARGE SCALE GENOMIC DNA]</scope>
    <source>
        <strain evidence="2 3">WH53</strain>
    </source>
</reference>
<dbReference type="Gene3D" id="3.40.50.2000">
    <property type="entry name" value="Glycogen Phosphorylase B"/>
    <property type="match status" value="1"/>
</dbReference>
<feature type="domain" description="Glycosyl transferase family 28 C-terminal" evidence="1">
    <location>
        <begin position="279"/>
        <end position="365"/>
    </location>
</feature>
<evidence type="ECO:0000313" key="2">
    <source>
        <dbReference type="EMBL" id="MBU2713030.1"/>
    </source>
</evidence>
<evidence type="ECO:0000313" key="3">
    <source>
        <dbReference type="Proteomes" id="UP000690515"/>
    </source>
</evidence>
<dbReference type="EMBL" id="JAGSOY010000058">
    <property type="protein sequence ID" value="MBU2713030.1"/>
    <property type="molecule type" value="Genomic_DNA"/>
</dbReference>
<name>A0ABS5ZGD2_9GAMM</name>
<proteinExistence type="predicted"/>
<comment type="caution">
    <text evidence="2">The sequence shown here is derived from an EMBL/GenBank/DDBJ whole genome shotgun (WGS) entry which is preliminary data.</text>
</comment>
<sequence>MPQHIMMYCQHLLGVGHLYRLARIAAACLQSGFKVTIVAGGERTSQSLFTGCDWVQLPPIKVPDASFSELVTVDGQPVSASYWQQRQQVLMDTIKKTSPDVFLVEMYPFGRRAFRHELTPILAALKAQGACKIMCSLRDILVDKFVREPQRQDWVIHQLEQYFDAVLVHGDEQFIRLQDTFPAAARITSLLYYTGYVGPELDTLTPEIATLTSAEPRQEVVVSAGSSAVAEQMMMALLAARPYSTVAHWTWRFLLGPRSSNRLRQALSAANKDMALGGIKVEGLRDDFVSLLASAGLSISQAGYNTVMDVLVAQCPALLLPFANTEETEQLFRAQRLSAIGCCYYVQAEQLSPQALAECIDKAVSLNPKVSPSPITLGGQWQTVNIIKRWLNDESA</sequence>
<protein>
    <recommendedName>
        <fullName evidence="1">Glycosyl transferase family 28 C-terminal domain-containing protein</fullName>
    </recommendedName>
</protein>
<dbReference type="Proteomes" id="UP000690515">
    <property type="component" value="Unassembled WGS sequence"/>
</dbReference>
<dbReference type="Pfam" id="PF04101">
    <property type="entry name" value="Glyco_tran_28_C"/>
    <property type="match status" value="1"/>
</dbReference>
<accession>A0ABS5ZGD2</accession>
<dbReference type="RefSeq" id="WP_215821252.1">
    <property type="nucleotide sequence ID" value="NZ_JAGSOY010000058.1"/>
</dbReference>
<keyword evidence="3" id="KW-1185">Reference proteome</keyword>
<organism evidence="2 3">
    <name type="scientific">Zooshikella harenae</name>
    <dbReference type="NCBI Taxonomy" id="2827238"/>
    <lineage>
        <taxon>Bacteria</taxon>
        <taxon>Pseudomonadati</taxon>
        <taxon>Pseudomonadota</taxon>
        <taxon>Gammaproteobacteria</taxon>
        <taxon>Oceanospirillales</taxon>
        <taxon>Zooshikellaceae</taxon>
        <taxon>Zooshikella</taxon>
    </lineage>
</organism>
<dbReference type="PANTHER" id="PTHR21015:SF28">
    <property type="entry name" value="SLL1722 PROTEIN"/>
    <property type="match status" value="1"/>
</dbReference>
<evidence type="ECO:0000259" key="1">
    <source>
        <dbReference type="Pfam" id="PF04101"/>
    </source>
</evidence>
<dbReference type="InterPro" id="IPR007235">
    <property type="entry name" value="Glyco_trans_28_C"/>
</dbReference>
<gene>
    <name evidence="2" type="ORF">KCG35_18330</name>
</gene>